<keyword evidence="10" id="KW-1185">Reference proteome</keyword>
<dbReference type="InterPro" id="IPR003594">
    <property type="entry name" value="HATPase_dom"/>
</dbReference>
<evidence type="ECO:0000256" key="6">
    <source>
        <dbReference type="ARBA" id="ARBA00022840"/>
    </source>
</evidence>
<gene>
    <name evidence="9" type="ORF">KDK_71620</name>
</gene>
<evidence type="ECO:0000256" key="5">
    <source>
        <dbReference type="ARBA" id="ARBA00022777"/>
    </source>
</evidence>
<reference evidence="10" key="1">
    <citation type="submission" date="2018-12" db="EMBL/GenBank/DDBJ databases">
        <title>Tengunoibacter tsumagoiensis gen. nov., sp. nov., Dictyobacter kobayashii sp. nov., D. alpinus sp. nov., and D. joshuensis sp. nov. and description of Dictyobacteraceae fam. nov. within the order Ktedonobacterales isolated from Tengu-no-mugimeshi.</title>
        <authorList>
            <person name="Wang C.M."/>
            <person name="Zheng Y."/>
            <person name="Sakai Y."/>
            <person name="Toyoda A."/>
            <person name="Minakuchi Y."/>
            <person name="Abe K."/>
            <person name="Yokota A."/>
            <person name="Yabe S."/>
        </authorList>
    </citation>
    <scope>NUCLEOTIDE SEQUENCE [LARGE SCALE GENOMIC DNA]</scope>
    <source>
        <strain evidence="10">Uno11</strain>
    </source>
</reference>
<comment type="catalytic activity">
    <reaction evidence="1">
        <text>ATP + protein L-histidine = ADP + protein N-phospho-L-histidine.</text>
        <dbReference type="EC" id="2.7.13.3"/>
    </reaction>
</comment>
<dbReference type="InterPro" id="IPR036890">
    <property type="entry name" value="HATPase_C_sf"/>
</dbReference>
<dbReference type="CDD" id="cd00075">
    <property type="entry name" value="HATPase"/>
    <property type="match status" value="1"/>
</dbReference>
<dbReference type="AlphaFoldDB" id="A0A402AW54"/>
<dbReference type="PRINTS" id="PR00344">
    <property type="entry name" value="BCTRLSENSOR"/>
</dbReference>
<evidence type="ECO:0000256" key="4">
    <source>
        <dbReference type="ARBA" id="ARBA00022741"/>
    </source>
</evidence>
<comment type="caution">
    <text evidence="9">The sequence shown here is derived from an EMBL/GenBank/DDBJ whole genome shotgun (WGS) entry which is preliminary data.</text>
</comment>
<evidence type="ECO:0000256" key="2">
    <source>
        <dbReference type="ARBA" id="ARBA00012438"/>
    </source>
</evidence>
<evidence type="ECO:0000256" key="7">
    <source>
        <dbReference type="ARBA" id="ARBA00023012"/>
    </source>
</evidence>
<sequence length="108" mass="12231">MLIPPEESVYVQADPDRISQVISNYVTNALKYSDAGRPIRIGLEHTNQYVKVWVQDEGPGLSKEAQKQIWRRFYQLKASATTVDSKQGLGLGLYICQTIIQRHQGRLG</sequence>
<dbReference type="PANTHER" id="PTHR42878">
    <property type="entry name" value="TWO-COMPONENT HISTIDINE KINASE"/>
    <property type="match status" value="1"/>
</dbReference>
<evidence type="ECO:0000256" key="1">
    <source>
        <dbReference type="ARBA" id="ARBA00000085"/>
    </source>
</evidence>
<dbReference type="InterPro" id="IPR004358">
    <property type="entry name" value="Sig_transdc_His_kin-like_C"/>
</dbReference>
<feature type="domain" description="Histidine kinase" evidence="8">
    <location>
        <begin position="1"/>
        <end position="108"/>
    </location>
</feature>
<name>A0A402AW54_9CHLR</name>
<dbReference type="Pfam" id="PF02518">
    <property type="entry name" value="HATPase_c"/>
    <property type="match status" value="1"/>
</dbReference>
<keyword evidence="7" id="KW-0902">Two-component regulatory system</keyword>
<keyword evidence="4" id="KW-0547">Nucleotide-binding</keyword>
<evidence type="ECO:0000313" key="9">
    <source>
        <dbReference type="EMBL" id="GCE23362.1"/>
    </source>
</evidence>
<dbReference type="PANTHER" id="PTHR42878:SF7">
    <property type="entry name" value="SENSOR HISTIDINE KINASE GLRK"/>
    <property type="match status" value="1"/>
</dbReference>
<dbReference type="RefSeq" id="WP_161977908.1">
    <property type="nucleotide sequence ID" value="NZ_BIFS01000002.1"/>
</dbReference>
<dbReference type="GO" id="GO:0005524">
    <property type="term" value="F:ATP binding"/>
    <property type="evidence" value="ECO:0007669"/>
    <property type="project" value="UniProtKB-KW"/>
</dbReference>
<keyword evidence="6" id="KW-0067">ATP-binding</keyword>
<dbReference type="GO" id="GO:0004673">
    <property type="term" value="F:protein histidine kinase activity"/>
    <property type="evidence" value="ECO:0007669"/>
    <property type="project" value="UniProtKB-EC"/>
</dbReference>
<dbReference type="SMART" id="SM00387">
    <property type="entry name" value="HATPase_c"/>
    <property type="match status" value="1"/>
</dbReference>
<proteinExistence type="predicted"/>
<dbReference type="GO" id="GO:0007234">
    <property type="term" value="P:osmosensory signaling via phosphorelay pathway"/>
    <property type="evidence" value="ECO:0007669"/>
    <property type="project" value="TreeGrafter"/>
</dbReference>
<keyword evidence="3" id="KW-0808">Transferase</keyword>
<dbReference type="EMBL" id="BIFS01000002">
    <property type="protein sequence ID" value="GCE23362.1"/>
    <property type="molecule type" value="Genomic_DNA"/>
</dbReference>
<keyword evidence="5" id="KW-0418">Kinase</keyword>
<evidence type="ECO:0000313" key="10">
    <source>
        <dbReference type="Proteomes" id="UP000287188"/>
    </source>
</evidence>
<protein>
    <recommendedName>
        <fullName evidence="2">histidine kinase</fullName>
        <ecNumber evidence="2">2.7.13.3</ecNumber>
    </recommendedName>
</protein>
<dbReference type="SUPFAM" id="SSF55874">
    <property type="entry name" value="ATPase domain of HSP90 chaperone/DNA topoisomerase II/histidine kinase"/>
    <property type="match status" value="1"/>
</dbReference>
<dbReference type="GO" id="GO:0000156">
    <property type="term" value="F:phosphorelay response regulator activity"/>
    <property type="evidence" value="ECO:0007669"/>
    <property type="project" value="TreeGrafter"/>
</dbReference>
<accession>A0A402AW54</accession>
<dbReference type="Proteomes" id="UP000287188">
    <property type="component" value="Unassembled WGS sequence"/>
</dbReference>
<evidence type="ECO:0000259" key="8">
    <source>
        <dbReference type="PROSITE" id="PS50109"/>
    </source>
</evidence>
<dbReference type="PROSITE" id="PS50109">
    <property type="entry name" value="HIS_KIN"/>
    <property type="match status" value="1"/>
</dbReference>
<organism evidence="9 10">
    <name type="scientific">Dictyobacter kobayashii</name>
    <dbReference type="NCBI Taxonomy" id="2014872"/>
    <lineage>
        <taxon>Bacteria</taxon>
        <taxon>Bacillati</taxon>
        <taxon>Chloroflexota</taxon>
        <taxon>Ktedonobacteria</taxon>
        <taxon>Ktedonobacterales</taxon>
        <taxon>Dictyobacteraceae</taxon>
        <taxon>Dictyobacter</taxon>
    </lineage>
</organism>
<dbReference type="Gene3D" id="3.30.565.10">
    <property type="entry name" value="Histidine kinase-like ATPase, C-terminal domain"/>
    <property type="match status" value="1"/>
</dbReference>
<dbReference type="InterPro" id="IPR005467">
    <property type="entry name" value="His_kinase_dom"/>
</dbReference>
<dbReference type="EC" id="2.7.13.3" evidence="2"/>
<dbReference type="GO" id="GO:0030295">
    <property type="term" value="F:protein kinase activator activity"/>
    <property type="evidence" value="ECO:0007669"/>
    <property type="project" value="TreeGrafter"/>
</dbReference>
<dbReference type="InterPro" id="IPR050351">
    <property type="entry name" value="BphY/WalK/GraS-like"/>
</dbReference>
<evidence type="ECO:0000256" key="3">
    <source>
        <dbReference type="ARBA" id="ARBA00022679"/>
    </source>
</evidence>